<accession>A0A0A8YDT0</accession>
<feature type="compositionally biased region" description="Low complexity" evidence="1">
    <location>
        <begin position="25"/>
        <end position="56"/>
    </location>
</feature>
<proteinExistence type="predicted"/>
<feature type="region of interest" description="Disordered" evidence="1">
    <location>
        <begin position="1"/>
        <end position="56"/>
    </location>
</feature>
<evidence type="ECO:0000313" key="2">
    <source>
        <dbReference type="EMBL" id="JAD23728.1"/>
    </source>
</evidence>
<reference evidence="2" key="2">
    <citation type="journal article" date="2015" name="Data Brief">
        <title>Shoot transcriptome of the giant reed, Arundo donax.</title>
        <authorList>
            <person name="Barrero R.A."/>
            <person name="Guerrero F.D."/>
            <person name="Moolhuijzen P."/>
            <person name="Goolsby J.A."/>
            <person name="Tidwell J."/>
            <person name="Bellgard S.E."/>
            <person name="Bellgard M.I."/>
        </authorList>
    </citation>
    <scope>NUCLEOTIDE SEQUENCE</scope>
    <source>
        <tissue evidence="2">Shoot tissue taken approximately 20 cm above the soil surface</tissue>
    </source>
</reference>
<evidence type="ECO:0000256" key="1">
    <source>
        <dbReference type="SAM" id="MobiDB-lite"/>
    </source>
</evidence>
<feature type="compositionally biased region" description="Basic residues" evidence="1">
    <location>
        <begin position="1"/>
        <end position="11"/>
    </location>
</feature>
<name>A0A0A8YDT0_ARUDO</name>
<reference evidence="2" key="1">
    <citation type="submission" date="2014-09" db="EMBL/GenBank/DDBJ databases">
        <authorList>
            <person name="Magalhaes I.L.F."/>
            <person name="Oliveira U."/>
            <person name="Santos F.R."/>
            <person name="Vidigal T.H.D.A."/>
            <person name="Brescovit A.D."/>
            <person name="Santos A.J."/>
        </authorList>
    </citation>
    <scope>NUCLEOTIDE SEQUENCE</scope>
    <source>
        <tissue evidence="2">Shoot tissue taken approximately 20 cm above the soil surface</tissue>
    </source>
</reference>
<protein>
    <submittedName>
        <fullName evidence="2">Uncharacterized protein</fullName>
    </submittedName>
</protein>
<dbReference type="EMBL" id="GBRH01274167">
    <property type="protein sequence ID" value="JAD23728.1"/>
    <property type="molecule type" value="Transcribed_RNA"/>
</dbReference>
<dbReference type="AlphaFoldDB" id="A0A0A8YDT0"/>
<sequence>MSSSVLRKRMTRPAWSPAARYSPRPSNSIAEISSASSRSAPSCCWPPAAAGSSPRT</sequence>
<organism evidence="2">
    <name type="scientific">Arundo donax</name>
    <name type="common">Giant reed</name>
    <name type="synonym">Donax arundinaceus</name>
    <dbReference type="NCBI Taxonomy" id="35708"/>
    <lineage>
        <taxon>Eukaryota</taxon>
        <taxon>Viridiplantae</taxon>
        <taxon>Streptophyta</taxon>
        <taxon>Embryophyta</taxon>
        <taxon>Tracheophyta</taxon>
        <taxon>Spermatophyta</taxon>
        <taxon>Magnoliopsida</taxon>
        <taxon>Liliopsida</taxon>
        <taxon>Poales</taxon>
        <taxon>Poaceae</taxon>
        <taxon>PACMAD clade</taxon>
        <taxon>Arundinoideae</taxon>
        <taxon>Arundineae</taxon>
        <taxon>Arundo</taxon>
    </lineage>
</organism>